<dbReference type="Gramene" id="ORUFI05G13200.1">
    <property type="protein sequence ID" value="ORUFI05G13200.1"/>
    <property type="gene ID" value="ORUFI05G13200"/>
</dbReference>
<dbReference type="AlphaFoldDB" id="A0A0E0PKX9"/>
<keyword evidence="3" id="KW-1185">Reference proteome</keyword>
<proteinExistence type="predicted"/>
<dbReference type="HOGENOM" id="CLU_1505684_0_0_1"/>
<dbReference type="EnsemblPlants" id="ORUFI05G13200.1">
    <property type="protein sequence ID" value="ORUFI05G13200.1"/>
    <property type="gene ID" value="ORUFI05G13200"/>
</dbReference>
<organism evidence="2 3">
    <name type="scientific">Oryza rufipogon</name>
    <name type="common">Brownbeard rice</name>
    <name type="synonym">Asian wild rice</name>
    <dbReference type="NCBI Taxonomy" id="4529"/>
    <lineage>
        <taxon>Eukaryota</taxon>
        <taxon>Viridiplantae</taxon>
        <taxon>Streptophyta</taxon>
        <taxon>Embryophyta</taxon>
        <taxon>Tracheophyta</taxon>
        <taxon>Spermatophyta</taxon>
        <taxon>Magnoliopsida</taxon>
        <taxon>Liliopsida</taxon>
        <taxon>Poales</taxon>
        <taxon>Poaceae</taxon>
        <taxon>BOP clade</taxon>
        <taxon>Oryzoideae</taxon>
        <taxon>Oryzeae</taxon>
        <taxon>Oryzinae</taxon>
        <taxon>Oryza</taxon>
    </lineage>
</organism>
<protein>
    <submittedName>
        <fullName evidence="2">Uncharacterized protein</fullName>
    </submittedName>
</protein>
<feature type="compositionally biased region" description="Low complexity" evidence="1">
    <location>
        <begin position="126"/>
        <end position="138"/>
    </location>
</feature>
<evidence type="ECO:0000256" key="1">
    <source>
        <dbReference type="SAM" id="MobiDB-lite"/>
    </source>
</evidence>
<accession>A0A0E0PKX9</accession>
<evidence type="ECO:0000313" key="2">
    <source>
        <dbReference type="EnsemblPlants" id="ORUFI05G13200.1"/>
    </source>
</evidence>
<feature type="region of interest" description="Disordered" evidence="1">
    <location>
        <begin position="112"/>
        <end position="178"/>
    </location>
</feature>
<sequence>MGVLARRRGELAGCLPLPPKPLRLAPVDRDDDAEDGDDEDAILLGIVRRIPCAFDCADCLLSSSPATAVTPAVCSLFLPLSLSCRPALFPSPTAAVTPAASSPFLPLPPSHWPALSPSPTTPASPPATSLPSVVAPTRENWERREERKERKNVAHVWPMGSCTNKPSWASPSLALPAQ</sequence>
<reference evidence="2" key="2">
    <citation type="submission" date="2015-06" db="UniProtKB">
        <authorList>
            <consortium name="EnsemblPlants"/>
        </authorList>
    </citation>
    <scope>IDENTIFICATION</scope>
</reference>
<name>A0A0E0PKX9_ORYRU</name>
<dbReference type="Proteomes" id="UP000008022">
    <property type="component" value="Unassembled WGS sequence"/>
</dbReference>
<feature type="compositionally biased region" description="Basic and acidic residues" evidence="1">
    <location>
        <begin position="139"/>
        <end position="152"/>
    </location>
</feature>
<evidence type="ECO:0000313" key="3">
    <source>
        <dbReference type="Proteomes" id="UP000008022"/>
    </source>
</evidence>
<reference evidence="3" key="1">
    <citation type="submission" date="2013-06" db="EMBL/GenBank/DDBJ databases">
        <authorList>
            <person name="Zhao Q."/>
        </authorList>
    </citation>
    <scope>NUCLEOTIDE SEQUENCE</scope>
    <source>
        <strain evidence="3">cv. W1943</strain>
    </source>
</reference>
<feature type="compositionally biased region" description="Polar residues" evidence="1">
    <location>
        <begin position="161"/>
        <end position="170"/>
    </location>
</feature>